<sequence length="161" mass="17151">MGLRAELTVLDRESRRPVRLRGTIRHGQGPVDMEIHDLSTTGFRAETPAELRVGDHVAVGATAFGRTKAEVIWQQGTIYGFRFDRGISELDVRHARETPNVVIGDFGEAGPAPAGMALPAPLPGEVKLPVGTRLIVIFASTVACWAALGGVGRILYGVLAG</sequence>
<dbReference type="SUPFAM" id="SSF141371">
    <property type="entry name" value="PilZ domain-like"/>
    <property type="match status" value="1"/>
</dbReference>
<keyword evidence="4" id="KW-1185">Reference proteome</keyword>
<accession>A0ABY4XDE2</accession>
<dbReference type="Pfam" id="PF07238">
    <property type="entry name" value="PilZ"/>
    <property type="match status" value="1"/>
</dbReference>
<feature type="domain" description="PilZ" evidence="2">
    <location>
        <begin position="12"/>
        <end position="93"/>
    </location>
</feature>
<dbReference type="Gene3D" id="2.40.10.220">
    <property type="entry name" value="predicted glycosyltransferase like domains"/>
    <property type="match status" value="1"/>
</dbReference>
<evidence type="ECO:0000313" key="4">
    <source>
        <dbReference type="Proteomes" id="UP001056937"/>
    </source>
</evidence>
<keyword evidence="1" id="KW-1133">Transmembrane helix</keyword>
<evidence type="ECO:0000259" key="2">
    <source>
        <dbReference type="Pfam" id="PF07238"/>
    </source>
</evidence>
<gene>
    <name evidence="3" type="ORF">LHA26_17660</name>
</gene>
<reference evidence="3" key="1">
    <citation type="journal article" date="2022" name="Toxins">
        <title>Genomic Analysis of Sphingopyxis sp. USTB-05 for Biodegrading Cyanobacterial Hepatotoxins.</title>
        <authorList>
            <person name="Liu C."/>
            <person name="Xu Q."/>
            <person name="Zhao Z."/>
            <person name="Zhang H."/>
            <person name="Liu X."/>
            <person name="Yin C."/>
            <person name="Liu Y."/>
            <person name="Yan H."/>
        </authorList>
    </citation>
    <scope>NUCLEOTIDE SEQUENCE</scope>
    <source>
        <strain evidence="3">NBD5</strain>
    </source>
</reference>
<dbReference type="InterPro" id="IPR009875">
    <property type="entry name" value="PilZ_domain"/>
</dbReference>
<feature type="transmembrane region" description="Helical" evidence="1">
    <location>
        <begin position="134"/>
        <end position="156"/>
    </location>
</feature>
<name>A0ABY4XDE2_9SPHN</name>
<proteinExistence type="predicted"/>
<dbReference type="Proteomes" id="UP001056937">
    <property type="component" value="Chromosome 2"/>
</dbReference>
<protein>
    <submittedName>
        <fullName evidence="3">PilZ domain-containing protein</fullName>
    </submittedName>
</protein>
<keyword evidence="1" id="KW-0472">Membrane</keyword>
<dbReference type="RefSeq" id="WP_252168808.1">
    <property type="nucleotide sequence ID" value="NZ_CP084931.1"/>
</dbReference>
<evidence type="ECO:0000256" key="1">
    <source>
        <dbReference type="SAM" id="Phobius"/>
    </source>
</evidence>
<evidence type="ECO:0000313" key="3">
    <source>
        <dbReference type="EMBL" id="USI74994.1"/>
    </source>
</evidence>
<keyword evidence="1" id="KW-0812">Transmembrane</keyword>
<organism evidence="3 4">
    <name type="scientific">Sphingomonas morindae</name>
    <dbReference type="NCBI Taxonomy" id="1541170"/>
    <lineage>
        <taxon>Bacteria</taxon>
        <taxon>Pseudomonadati</taxon>
        <taxon>Pseudomonadota</taxon>
        <taxon>Alphaproteobacteria</taxon>
        <taxon>Sphingomonadales</taxon>
        <taxon>Sphingomonadaceae</taxon>
        <taxon>Sphingomonas</taxon>
    </lineage>
</organism>
<dbReference type="EMBL" id="CP084931">
    <property type="protein sequence ID" value="USI74994.1"/>
    <property type="molecule type" value="Genomic_DNA"/>
</dbReference>